<evidence type="ECO:0000313" key="4">
    <source>
        <dbReference type="Proteomes" id="UP000255317"/>
    </source>
</evidence>
<keyword evidence="3" id="KW-0808">Transferase</keyword>
<evidence type="ECO:0000313" key="3">
    <source>
        <dbReference type="EMBL" id="RDK88754.1"/>
    </source>
</evidence>
<sequence length="554" mass="63277">MKKILFYNTLLFLLVSCGTAKSLKDRPDISGYNGTVAQRVQISDTTFHLGNNFLHKNKYGLWELYIEGDPLERGLATGSLTQELLQKQERVFFSKVKELVPSETRQSLLRKILRWYNRKMYLHVPEEFKTEIYGLSRYSANTYNDIAPPYLRSLYLHSAHDIGHALQDLMLVGCTSFAVWDKRSEDGNLLLGRNFDFYAGDEFAEEKIIAFVNPEKGHKFMSVTWGGFVGVVSGMNDQGLTVTINAGKSKIPLVAKTPISIVTREILQHASNIEEAIAIAKKREVFVSESIMVGSAKDGKAVLIEVSPNDLGIFEVENTAELICSNHFQSEAYAKDRRNLKTIEESHTAYRFERMDQLLEQAQKVDVEEAVAILRNTKGLDNTEIGYGNEKALNQLLAHHGIVFQPSDLKVWVSANPYQLGAFVCYDLNEVFMERKGTPSLVSISEEKNTLPASPFLQSGAYKKYEAYREIETEIETEIEKNHFMYIAGKAEEIIRLNPKYWKAYYLAGRYYYEAENYREAVRYLRIASKKEIPSLAETEMVEKYLKKSLRKLD</sequence>
<evidence type="ECO:0000256" key="1">
    <source>
        <dbReference type="SAM" id="SignalP"/>
    </source>
</evidence>
<organism evidence="3 4">
    <name type="scientific">Marinirhabdus gelatinilytica</name>
    <dbReference type="NCBI Taxonomy" id="1703343"/>
    <lineage>
        <taxon>Bacteria</taxon>
        <taxon>Pseudomonadati</taxon>
        <taxon>Bacteroidota</taxon>
        <taxon>Flavobacteriia</taxon>
        <taxon>Flavobacteriales</taxon>
        <taxon>Flavobacteriaceae</taxon>
    </lineage>
</organism>
<dbReference type="RefSeq" id="WP_115122427.1">
    <property type="nucleotide sequence ID" value="NZ_QRAO01000001.1"/>
</dbReference>
<dbReference type="AlphaFoldDB" id="A0A370QK65"/>
<dbReference type="GO" id="GO:0016740">
    <property type="term" value="F:transferase activity"/>
    <property type="evidence" value="ECO:0007669"/>
    <property type="project" value="UniProtKB-KW"/>
</dbReference>
<comment type="caution">
    <text evidence="3">The sequence shown here is derived from an EMBL/GenBank/DDBJ whole genome shotgun (WGS) entry which is preliminary data.</text>
</comment>
<feature type="domain" description="Peptidase C45 hydrolase" evidence="2">
    <location>
        <begin position="185"/>
        <end position="413"/>
    </location>
</feature>
<evidence type="ECO:0000259" key="2">
    <source>
        <dbReference type="Pfam" id="PF03417"/>
    </source>
</evidence>
<dbReference type="SUPFAM" id="SSF48452">
    <property type="entry name" value="TPR-like"/>
    <property type="match status" value="1"/>
</dbReference>
<feature type="chain" id="PRO_5016827531" evidence="1">
    <location>
        <begin position="21"/>
        <end position="554"/>
    </location>
</feature>
<dbReference type="Pfam" id="PF03417">
    <property type="entry name" value="AAT"/>
    <property type="match status" value="1"/>
</dbReference>
<dbReference type="Proteomes" id="UP000255317">
    <property type="component" value="Unassembled WGS sequence"/>
</dbReference>
<feature type="signal peptide" evidence="1">
    <location>
        <begin position="1"/>
        <end position="20"/>
    </location>
</feature>
<dbReference type="PROSITE" id="PS51257">
    <property type="entry name" value="PROKAR_LIPOPROTEIN"/>
    <property type="match status" value="1"/>
</dbReference>
<dbReference type="InterPro" id="IPR011990">
    <property type="entry name" value="TPR-like_helical_dom_sf"/>
</dbReference>
<dbReference type="Gene3D" id="1.25.40.10">
    <property type="entry name" value="Tetratricopeptide repeat domain"/>
    <property type="match status" value="1"/>
</dbReference>
<reference evidence="3 4" key="1">
    <citation type="submission" date="2018-07" db="EMBL/GenBank/DDBJ databases">
        <title>Genomic Encyclopedia of Type Strains, Phase IV (KMG-IV): sequencing the most valuable type-strain genomes for metagenomic binning, comparative biology and taxonomic classification.</title>
        <authorList>
            <person name="Goeker M."/>
        </authorList>
    </citation>
    <scope>NUCLEOTIDE SEQUENCE [LARGE SCALE GENOMIC DNA]</scope>
    <source>
        <strain evidence="3 4">DSM 101478</strain>
    </source>
</reference>
<gene>
    <name evidence="3" type="ORF">C8D94_101631</name>
</gene>
<proteinExistence type="predicted"/>
<name>A0A370QK65_9FLAO</name>
<dbReference type="OrthoDB" id="5480874at2"/>
<dbReference type="InterPro" id="IPR005079">
    <property type="entry name" value="Peptidase_C45_hydrolase"/>
</dbReference>
<dbReference type="InterPro" id="IPR047803">
    <property type="entry name" value="DCD1A/B-like"/>
</dbReference>
<keyword evidence="4" id="KW-1185">Reference proteome</keyword>
<dbReference type="EMBL" id="QRAO01000001">
    <property type="protein sequence ID" value="RDK88754.1"/>
    <property type="molecule type" value="Genomic_DNA"/>
</dbReference>
<accession>A0A370QK65</accession>
<dbReference type="InterPro" id="IPR047794">
    <property type="entry name" value="C45_proenzyme-like"/>
</dbReference>
<keyword evidence="1" id="KW-0732">Signal</keyword>
<protein>
    <submittedName>
        <fullName evidence="3">Acyl-CoA:6-aminopenicillanic acid acyl transferase</fullName>
    </submittedName>
</protein>
<dbReference type="PANTHER" id="PTHR35190">
    <property type="entry name" value="PROTEIN DCD1B"/>
    <property type="match status" value="1"/>
</dbReference>
<dbReference type="NCBIfam" id="NF040521">
    <property type="entry name" value="C45_proenzyme"/>
    <property type="match status" value="1"/>
</dbReference>
<dbReference type="Gene3D" id="3.60.60.10">
    <property type="entry name" value="Penicillin V Acylase, Chain A"/>
    <property type="match status" value="1"/>
</dbReference>
<dbReference type="PANTHER" id="PTHR35190:SF2">
    <property type="entry name" value="PROTEIN DCD1B"/>
    <property type="match status" value="1"/>
</dbReference>